<dbReference type="Gene3D" id="2.40.70.10">
    <property type="entry name" value="Acid Proteases"/>
    <property type="match status" value="1"/>
</dbReference>
<name>A0A2H1WZP8_SPOFR</name>
<sequence>MSNEDYQEFVGLITKQQSSYEKIKTLQANYKKDSMSRKSIDYLNKRTEALQALWDEFHSNHEVLKKYETIKRDHDYFKQSIFEVTRSMFNETMQSMNQLRSKLVNEPGFSSASNPMTPEIEITTHFDTTGLHQHIQDEPDRQLTKLLRNQMCNFNALERAVSKTNLDHLKEKWQLQDHLNILQSKWESIDKIHWEIKCLNGLENINVDIPVWGPLIVYLLSSKLDDITYSDYLKIMKHPRELPDLEEFMEFLELQFMTLESSRTKKSGVKHNYSTNNNQHKGYNNNKSMNFKDSEKWTKTYHASLRKCPLCKNDHALMQCPNFISMDVATRNQTTSNLNICKNCLFSHGGNKCNSTKRCRTCNFKHHSLLHDDKLKGQQSRPATSAAAERTTNHINGEQEILLTTLQLKVKNKEGDYIILRALLDQGSQVTLVTENAAQRLNLPRNKMNASVTGIGTTRGTSKGMITLECKSIHSDYTFKTKALVMSKLINNLPNSNIDTKNWTHLHNIKLADPDFNISGPIDLLLGADIYSDVILDGVLKHNSDSPVAQQTKLGWILCGATKHFNCLVTLTELENITKFWEMEEIPAEPKSTTKDEYCEKYYTETTERLSNGRYVLCTLTYGTKAAPFLAMRTLQQLAKDEGNNFSLAKKALENDLYMDDVISGHHTIDTTKLLQKELCKLLKKGGFILRKWSANEPSILKDLKNEQKSHNNEFNFKQQEFSKTLGLAWNDASDTFHFNCEAPDNKKNAAYTKRKLLSEISKIYDPLGWLAPMTIQAKLLFQKLWSEPCQNIGWDEKVPDAIEKQWLKIKFELPNLNNISLPRWINNEYNRIIKLHAFCDASEKAYACVIYSQTTLPTGEYKTTLLAAKTKVAPIKKKTTIPRLELCAAVLLAKLLERTTKILAEYDLRVYCWTDSKIVLAWLQGSQNKYEKYITNRTTQITNIVPAINWGYVKTSENPADCATRGLLPSKLVNFSLWWEGPKWLKEQQNQGLIPTETYTTKEGSLTNCYTTNKTEPTTSKNELIDSLLERHSNIDQYSHGQCVLLMPREKEGQLSALNLHCLK</sequence>
<dbReference type="GO" id="GO:0071897">
    <property type="term" value="P:DNA biosynthetic process"/>
    <property type="evidence" value="ECO:0007669"/>
    <property type="project" value="UniProtKB-ARBA"/>
</dbReference>
<keyword evidence="1" id="KW-0378">Hydrolase</keyword>
<dbReference type="InterPro" id="IPR001995">
    <property type="entry name" value="Peptidase_A2_cat"/>
</dbReference>
<dbReference type="SUPFAM" id="SSF56672">
    <property type="entry name" value="DNA/RNA polymerases"/>
    <property type="match status" value="1"/>
</dbReference>
<accession>A0A2H1WZP8</accession>
<feature type="domain" description="Peptidase A2" evidence="3">
    <location>
        <begin position="420"/>
        <end position="456"/>
    </location>
</feature>
<protein>
    <submittedName>
        <fullName evidence="4">SFRICE_032395</fullName>
    </submittedName>
</protein>
<feature type="compositionally biased region" description="Low complexity" evidence="2">
    <location>
        <begin position="276"/>
        <end position="286"/>
    </location>
</feature>
<proteinExistence type="predicted"/>
<organism evidence="4">
    <name type="scientific">Spodoptera frugiperda</name>
    <name type="common">Fall armyworm</name>
    <dbReference type="NCBI Taxonomy" id="7108"/>
    <lineage>
        <taxon>Eukaryota</taxon>
        <taxon>Metazoa</taxon>
        <taxon>Ecdysozoa</taxon>
        <taxon>Arthropoda</taxon>
        <taxon>Hexapoda</taxon>
        <taxon>Insecta</taxon>
        <taxon>Pterygota</taxon>
        <taxon>Neoptera</taxon>
        <taxon>Endopterygota</taxon>
        <taxon>Lepidoptera</taxon>
        <taxon>Glossata</taxon>
        <taxon>Ditrysia</taxon>
        <taxon>Noctuoidea</taxon>
        <taxon>Noctuidae</taxon>
        <taxon>Amphipyrinae</taxon>
        <taxon>Spodoptera</taxon>
    </lineage>
</organism>
<evidence type="ECO:0000313" key="4">
    <source>
        <dbReference type="EMBL" id="SOQ58488.1"/>
    </source>
</evidence>
<dbReference type="GO" id="GO:0006508">
    <property type="term" value="P:proteolysis"/>
    <property type="evidence" value="ECO:0007669"/>
    <property type="project" value="InterPro"/>
</dbReference>
<evidence type="ECO:0000259" key="3">
    <source>
        <dbReference type="PROSITE" id="PS50175"/>
    </source>
</evidence>
<dbReference type="InterPro" id="IPR043502">
    <property type="entry name" value="DNA/RNA_pol_sf"/>
</dbReference>
<evidence type="ECO:0000256" key="1">
    <source>
        <dbReference type="ARBA" id="ARBA00022801"/>
    </source>
</evidence>
<dbReference type="InterPro" id="IPR021109">
    <property type="entry name" value="Peptidase_aspartic_dom_sf"/>
</dbReference>
<dbReference type="InterPro" id="IPR008042">
    <property type="entry name" value="Retrotrans_Pao"/>
</dbReference>
<dbReference type="EMBL" id="ODYU01012271">
    <property type="protein sequence ID" value="SOQ58488.1"/>
    <property type="molecule type" value="Genomic_DNA"/>
</dbReference>
<reference evidence="4" key="1">
    <citation type="submission" date="2016-07" db="EMBL/GenBank/DDBJ databases">
        <authorList>
            <person name="Bretaudeau A."/>
        </authorList>
    </citation>
    <scope>NUCLEOTIDE SEQUENCE</scope>
    <source>
        <strain evidence="4">Rice</strain>
        <tissue evidence="4">Whole body</tissue>
    </source>
</reference>
<dbReference type="GO" id="GO:0004190">
    <property type="term" value="F:aspartic-type endopeptidase activity"/>
    <property type="evidence" value="ECO:0007669"/>
    <property type="project" value="InterPro"/>
</dbReference>
<dbReference type="AlphaFoldDB" id="A0A2H1WZP8"/>
<feature type="region of interest" description="Disordered" evidence="2">
    <location>
        <begin position="267"/>
        <end position="286"/>
    </location>
</feature>
<evidence type="ECO:0000256" key="2">
    <source>
        <dbReference type="SAM" id="MobiDB-lite"/>
    </source>
</evidence>
<dbReference type="PANTHER" id="PTHR47331">
    <property type="entry name" value="PHD-TYPE DOMAIN-CONTAINING PROTEIN"/>
    <property type="match status" value="1"/>
</dbReference>
<dbReference type="PROSITE" id="PS50175">
    <property type="entry name" value="ASP_PROT_RETROV"/>
    <property type="match status" value="1"/>
</dbReference>
<dbReference type="Pfam" id="PF05380">
    <property type="entry name" value="Peptidase_A17"/>
    <property type="match status" value="1"/>
</dbReference>
<gene>
    <name evidence="4" type="ORF">SFRICE_032395</name>
</gene>